<comment type="caution">
    <text evidence="5">The sequence shown here is derived from an EMBL/GenBank/DDBJ whole genome shotgun (WGS) entry which is preliminary data.</text>
</comment>
<name>A0ABN2TN25_9MICO</name>
<proteinExistence type="predicted"/>
<feature type="region of interest" description="Disordered" evidence="1">
    <location>
        <begin position="207"/>
        <end position="235"/>
    </location>
</feature>
<dbReference type="Pfam" id="PF19187">
    <property type="entry name" value="HTH_PafC"/>
    <property type="match status" value="1"/>
</dbReference>
<feature type="domain" description="PafC HTH" evidence="3">
    <location>
        <begin position="8"/>
        <end position="120"/>
    </location>
</feature>
<evidence type="ECO:0000256" key="1">
    <source>
        <dbReference type="SAM" id="MobiDB-lite"/>
    </source>
</evidence>
<evidence type="ECO:0000259" key="4">
    <source>
        <dbReference type="Pfam" id="PF25583"/>
    </source>
</evidence>
<dbReference type="Pfam" id="PF13280">
    <property type="entry name" value="WYL"/>
    <property type="match status" value="1"/>
</dbReference>
<sequence>MADEKALDRMPRLLGLVPYLLRNPGADLAETAARFDVDPETLEKDLELLTLTGLPGGMPDDLIDIDWESDGIYLSNADLVSLPARLSPEEGAALVLALDYLESVAGDEEEVVRRVRAKIQAAAGASDAVAVSAPRLPEDMAPAIRRALREGSGLAIEYYVPSRDEVTRRVIVPRALRLVGGLRIDAWCHTAQGERTFLVENLRSAVPAPEAPPAPAGTSPRQDTPDAHDSPGETVHVTFDPAGAWIAEEIPGAVLETDVDGSGAVRATFTAYSQEWFSGLMLRHGAHVRAVEPDSWIRGALSTVEDTLALHS</sequence>
<feature type="domain" description="WYL" evidence="2">
    <location>
        <begin position="143"/>
        <end position="205"/>
    </location>
</feature>
<evidence type="ECO:0000313" key="6">
    <source>
        <dbReference type="Proteomes" id="UP001500755"/>
    </source>
</evidence>
<protein>
    <submittedName>
        <fullName evidence="5">WYL domain-containing protein</fullName>
    </submittedName>
</protein>
<accession>A0ABN2TN25</accession>
<evidence type="ECO:0000259" key="3">
    <source>
        <dbReference type="Pfam" id="PF19187"/>
    </source>
</evidence>
<dbReference type="RefSeq" id="WP_344310654.1">
    <property type="nucleotide sequence ID" value="NZ_BAAANO010000035.1"/>
</dbReference>
<dbReference type="InterPro" id="IPR028349">
    <property type="entry name" value="PafC-like"/>
</dbReference>
<dbReference type="Pfam" id="PF25583">
    <property type="entry name" value="WCX"/>
    <property type="match status" value="1"/>
</dbReference>
<dbReference type="InterPro" id="IPR051534">
    <property type="entry name" value="CBASS_pafABC_assoc_protein"/>
</dbReference>
<dbReference type="PIRSF" id="PIRSF016838">
    <property type="entry name" value="PafC"/>
    <property type="match status" value="1"/>
</dbReference>
<dbReference type="InterPro" id="IPR026881">
    <property type="entry name" value="WYL_dom"/>
</dbReference>
<feature type="domain" description="WCX" evidence="4">
    <location>
        <begin position="233"/>
        <end position="298"/>
    </location>
</feature>
<evidence type="ECO:0000259" key="2">
    <source>
        <dbReference type="Pfam" id="PF13280"/>
    </source>
</evidence>
<dbReference type="PANTHER" id="PTHR34580">
    <property type="match status" value="1"/>
</dbReference>
<dbReference type="Proteomes" id="UP001500755">
    <property type="component" value="Unassembled WGS sequence"/>
</dbReference>
<evidence type="ECO:0000313" key="5">
    <source>
        <dbReference type="EMBL" id="GAA2014391.1"/>
    </source>
</evidence>
<dbReference type="InterPro" id="IPR057727">
    <property type="entry name" value="WCX_dom"/>
</dbReference>
<gene>
    <name evidence="5" type="ORF">GCM10009755_27650</name>
</gene>
<reference evidence="5 6" key="1">
    <citation type="journal article" date="2019" name="Int. J. Syst. Evol. Microbiol.">
        <title>The Global Catalogue of Microorganisms (GCM) 10K type strain sequencing project: providing services to taxonomists for standard genome sequencing and annotation.</title>
        <authorList>
            <consortium name="The Broad Institute Genomics Platform"/>
            <consortium name="The Broad Institute Genome Sequencing Center for Infectious Disease"/>
            <person name="Wu L."/>
            <person name="Ma J."/>
        </authorList>
    </citation>
    <scope>NUCLEOTIDE SEQUENCE [LARGE SCALE GENOMIC DNA]</scope>
    <source>
        <strain evidence="5 6">JCM 14546</strain>
    </source>
</reference>
<dbReference type="PANTHER" id="PTHR34580:SF1">
    <property type="entry name" value="PROTEIN PAFC"/>
    <property type="match status" value="1"/>
</dbReference>
<organism evidence="5 6">
    <name type="scientific">Brevibacterium samyangense</name>
    <dbReference type="NCBI Taxonomy" id="366888"/>
    <lineage>
        <taxon>Bacteria</taxon>
        <taxon>Bacillati</taxon>
        <taxon>Actinomycetota</taxon>
        <taxon>Actinomycetes</taxon>
        <taxon>Micrococcales</taxon>
        <taxon>Brevibacteriaceae</taxon>
        <taxon>Brevibacterium</taxon>
    </lineage>
</organism>
<dbReference type="EMBL" id="BAAANO010000035">
    <property type="protein sequence ID" value="GAA2014391.1"/>
    <property type="molecule type" value="Genomic_DNA"/>
</dbReference>
<keyword evidence="6" id="KW-1185">Reference proteome</keyword>
<dbReference type="InterPro" id="IPR043839">
    <property type="entry name" value="PafC_HTH"/>
</dbReference>